<evidence type="ECO:0000256" key="3">
    <source>
        <dbReference type="ARBA" id="ARBA00022475"/>
    </source>
</evidence>
<feature type="transmembrane region" description="Helical" evidence="7">
    <location>
        <begin position="551"/>
        <end position="573"/>
    </location>
</feature>
<protein>
    <recommendedName>
        <fullName evidence="13">Concentrative nucleoside transporter C-terminal domain-containing protein</fullName>
    </recommendedName>
</protein>
<dbReference type="PANTHER" id="PTHR10590:SF4">
    <property type="entry name" value="SOLUTE CARRIER FAMILY 28 MEMBER 3"/>
    <property type="match status" value="1"/>
</dbReference>
<evidence type="ECO:0008006" key="13">
    <source>
        <dbReference type="Google" id="ProtNLM"/>
    </source>
</evidence>
<proteinExistence type="inferred from homology"/>
<keyword evidence="5 7" id="KW-1133">Transmembrane helix</keyword>
<name>A0A507F1Q6_9FUNG</name>
<feature type="transmembrane region" description="Helical" evidence="7">
    <location>
        <begin position="144"/>
        <end position="164"/>
    </location>
</feature>
<dbReference type="InterPro" id="IPR011657">
    <property type="entry name" value="CNT_C_dom"/>
</dbReference>
<evidence type="ECO:0000256" key="2">
    <source>
        <dbReference type="ARBA" id="ARBA00009033"/>
    </source>
</evidence>
<feature type="transmembrane region" description="Helical" evidence="7">
    <location>
        <begin position="516"/>
        <end position="539"/>
    </location>
</feature>
<evidence type="ECO:0000313" key="12">
    <source>
        <dbReference type="Proteomes" id="UP000320333"/>
    </source>
</evidence>
<evidence type="ECO:0000256" key="6">
    <source>
        <dbReference type="ARBA" id="ARBA00023136"/>
    </source>
</evidence>
<gene>
    <name evidence="11" type="ORF">CcCBS67573_g06677</name>
</gene>
<feature type="domain" description="Concentrative nucleoside transporter N-terminal" evidence="8">
    <location>
        <begin position="152"/>
        <end position="224"/>
    </location>
</feature>
<comment type="caution">
    <text evidence="11">The sequence shown here is derived from an EMBL/GenBank/DDBJ whole genome shotgun (WGS) entry which is preliminary data.</text>
</comment>
<comment type="subcellular location">
    <subcellularLocation>
        <location evidence="1">Cell membrane</location>
        <topology evidence="1">Multi-pass membrane protein</topology>
    </subcellularLocation>
</comment>
<reference evidence="11 12" key="1">
    <citation type="journal article" date="2019" name="Sci. Rep.">
        <title>Comparative genomics of chytrid fungi reveal insights into the obligate biotrophic and pathogenic lifestyle of Synchytrium endobioticum.</title>
        <authorList>
            <person name="van de Vossenberg B.T.L.H."/>
            <person name="Warris S."/>
            <person name="Nguyen H.D.T."/>
            <person name="van Gent-Pelzer M.P.E."/>
            <person name="Joly D.L."/>
            <person name="van de Geest H.C."/>
            <person name="Bonants P.J.M."/>
            <person name="Smith D.S."/>
            <person name="Levesque C.A."/>
            <person name="van der Lee T.A.J."/>
        </authorList>
    </citation>
    <scope>NUCLEOTIDE SEQUENCE [LARGE SCALE GENOMIC DNA]</scope>
    <source>
        <strain evidence="11 12">CBS 675.73</strain>
    </source>
</reference>
<evidence type="ECO:0000256" key="7">
    <source>
        <dbReference type="SAM" id="Phobius"/>
    </source>
</evidence>
<evidence type="ECO:0000259" key="8">
    <source>
        <dbReference type="Pfam" id="PF01773"/>
    </source>
</evidence>
<feature type="transmembrane region" description="Helical" evidence="7">
    <location>
        <begin position="446"/>
        <end position="465"/>
    </location>
</feature>
<keyword evidence="6 7" id="KW-0472">Membrane</keyword>
<evidence type="ECO:0000256" key="5">
    <source>
        <dbReference type="ARBA" id="ARBA00022989"/>
    </source>
</evidence>
<dbReference type="AlphaFoldDB" id="A0A507F1Q6"/>
<dbReference type="InterPro" id="IPR008276">
    <property type="entry name" value="C_nuclsd_transpt"/>
</dbReference>
<dbReference type="Pfam" id="PF07662">
    <property type="entry name" value="Nucleos_tra2_C"/>
    <property type="match status" value="1"/>
</dbReference>
<feature type="transmembrane region" description="Helical" evidence="7">
    <location>
        <begin position="58"/>
        <end position="76"/>
    </location>
</feature>
<dbReference type="GO" id="GO:0005337">
    <property type="term" value="F:nucleoside transmembrane transporter activity"/>
    <property type="evidence" value="ECO:0007669"/>
    <property type="project" value="InterPro"/>
</dbReference>
<organism evidence="11 12">
    <name type="scientific">Chytriomyces confervae</name>
    <dbReference type="NCBI Taxonomy" id="246404"/>
    <lineage>
        <taxon>Eukaryota</taxon>
        <taxon>Fungi</taxon>
        <taxon>Fungi incertae sedis</taxon>
        <taxon>Chytridiomycota</taxon>
        <taxon>Chytridiomycota incertae sedis</taxon>
        <taxon>Chytridiomycetes</taxon>
        <taxon>Chytridiales</taxon>
        <taxon>Chytriomycetaceae</taxon>
        <taxon>Chytriomyces</taxon>
    </lineage>
</organism>
<dbReference type="InterPro" id="IPR011642">
    <property type="entry name" value="Gate_dom"/>
</dbReference>
<dbReference type="GO" id="GO:0015293">
    <property type="term" value="F:symporter activity"/>
    <property type="evidence" value="ECO:0007669"/>
    <property type="project" value="TreeGrafter"/>
</dbReference>
<dbReference type="STRING" id="246404.A0A507F1Q6"/>
<dbReference type="EMBL" id="QEAP01000298">
    <property type="protein sequence ID" value="TPX70064.1"/>
    <property type="molecule type" value="Genomic_DNA"/>
</dbReference>
<dbReference type="GO" id="GO:0005886">
    <property type="term" value="C:plasma membrane"/>
    <property type="evidence" value="ECO:0007669"/>
    <property type="project" value="UniProtKB-SubCell"/>
</dbReference>
<feature type="transmembrane region" description="Helical" evidence="7">
    <location>
        <begin position="310"/>
        <end position="332"/>
    </location>
</feature>
<feature type="transmembrane region" description="Helical" evidence="7">
    <location>
        <begin position="400"/>
        <end position="426"/>
    </location>
</feature>
<evidence type="ECO:0000256" key="4">
    <source>
        <dbReference type="ARBA" id="ARBA00022692"/>
    </source>
</evidence>
<comment type="similarity">
    <text evidence="2">Belongs to the concentrative nucleoside transporter (CNT) (TC 2.A.41) family.</text>
</comment>
<evidence type="ECO:0000259" key="9">
    <source>
        <dbReference type="Pfam" id="PF07662"/>
    </source>
</evidence>
<feature type="transmembrane region" description="Helical" evidence="7">
    <location>
        <begin position="120"/>
        <end position="138"/>
    </location>
</feature>
<dbReference type="InterPro" id="IPR002668">
    <property type="entry name" value="CNT_N_dom"/>
</dbReference>
<feature type="domain" description="Concentrative nucleoside transporter C-terminal" evidence="9">
    <location>
        <begin position="343"/>
        <end position="571"/>
    </location>
</feature>
<dbReference type="PANTHER" id="PTHR10590">
    <property type="entry name" value="SODIUM/NUCLEOSIDE COTRANSPORTER"/>
    <property type="match status" value="1"/>
</dbReference>
<dbReference type="Pfam" id="PF07670">
    <property type="entry name" value="Gate"/>
    <property type="match status" value="1"/>
</dbReference>
<dbReference type="OrthoDB" id="6075923at2759"/>
<evidence type="ECO:0000256" key="1">
    <source>
        <dbReference type="ARBA" id="ARBA00004651"/>
    </source>
</evidence>
<feature type="transmembrane region" description="Helical" evidence="7">
    <location>
        <begin position="232"/>
        <end position="256"/>
    </location>
</feature>
<accession>A0A507F1Q6</accession>
<keyword evidence="12" id="KW-1185">Reference proteome</keyword>
<feature type="transmembrane region" description="Helical" evidence="7">
    <location>
        <begin position="171"/>
        <end position="189"/>
    </location>
</feature>
<feature type="domain" description="Nucleoside transporter/FeoB GTPase Gate" evidence="10">
    <location>
        <begin position="236"/>
        <end position="335"/>
    </location>
</feature>
<feature type="transmembrane region" description="Helical" evidence="7">
    <location>
        <begin position="33"/>
        <end position="52"/>
    </location>
</feature>
<evidence type="ECO:0000313" key="11">
    <source>
        <dbReference type="EMBL" id="TPX70064.1"/>
    </source>
</evidence>
<evidence type="ECO:0000259" key="10">
    <source>
        <dbReference type="Pfam" id="PF07670"/>
    </source>
</evidence>
<keyword evidence="3" id="KW-1003">Cell membrane</keyword>
<sequence length="574" mass="61820">MSDSKTAIDISPDLAAPVAADKRTFGKRPLKTALFHFAIWAPLTAFIVALIVKGQGKSGYEFAIVIYTFITLRLLAQHISMSKLIYGKSDDRAFSPLGKAFNLVFGWIPKTVPEKFQMPIAGALYLALLITVACALPTTESGTIPQRLQSIAGMIVMTAGLYATSANRRAVNWRTVVVGFFLQLLIALFVMKTQIGVNIFNFLSNFIALFLEESKFGLDFVLGDTASNPFKYTFAVAVLPAILFFCSFITIVYYLGGMQYLVGKFAWLMVRLMDTSGAESVVAAASPFIGQGESALMVKPFVEFMTRSEIHASMVSGFATIAGSVLLAYVQFTGNSPQATSTILASCLMSMPGSLLVSKLRFPEEEESITKGYVKVPESEEKDANVLDAAAKGAAIGVQLALLIAGSLIAIIALYHCANDAVAWAFWMIQVNNWIDSSKSVSIELILSYLFYPFALCIGIAPESARKAGEFMATKMVVNEFVAYSQLSSVAFNNSITLSDGSHPLTGALDPRTVRLLTLALCGFANIGSIGIQLSIFGVIAPNRKKDYAELVLSAMITGTLSTWMSAAVAGALL</sequence>
<keyword evidence="4 7" id="KW-0812">Transmembrane</keyword>
<dbReference type="Pfam" id="PF01773">
    <property type="entry name" value="Nucleos_tra2_N"/>
    <property type="match status" value="1"/>
</dbReference>
<dbReference type="Proteomes" id="UP000320333">
    <property type="component" value="Unassembled WGS sequence"/>
</dbReference>